<dbReference type="RefSeq" id="WP_117455142.1">
    <property type="nucleotide sequence ID" value="NZ_JACRTP010000001.1"/>
</dbReference>
<keyword evidence="2" id="KW-1185">Reference proteome</keyword>
<name>A0ABR7P8N3_9FIRM</name>
<reference evidence="1 2" key="1">
    <citation type="submission" date="2020-08" db="EMBL/GenBank/DDBJ databases">
        <title>Genome public.</title>
        <authorList>
            <person name="Liu C."/>
            <person name="Sun Q."/>
        </authorList>
    </citation>
    <scope>NUCLEOTIDE SEQUENCE [LARGE SCALE GENOMIC DNA]</scope>
    <source>
        <strain evidence="1 2">3_YM_SP_D4_24.mj</strain>
    </source>
</reference>
<comment type="caution">
    <text evidence="1">The sequence shown here is derived from an EMBL/GenBank/DDBJ whole genome shotgun (WGS) entry which is preliminary data.</text>
</comment>
<gene>
    <name evidence="1" type="ORF">H8712_03925</name>
</gene>
<sequence length="239" mass="28618">MARTDKAMRILSTQLELLRGGKVYKKSYCKKNEVSARTFDRDIVEIRMSLSESFSGQEVKYVRNENYYYLDKPDMIKPLTAIEASFLLEMIKTCQVLQREEYVGMVDSIVKATELNRRQSLEKMAEKYKKMDIGVSEDAMLKMLWDLLQCVVEQDKIRVHFKDKRKIELSPVFLWMYQDKIYLFAYEKKTLNVYSLHEIDWFTLLGSKYPRELQEKFYKVSCEQIHKRIKNMEESKEEE</sequence>
<protein>
    <recommendedName>
        <fullName evidence="3">WYL domain-containing protein</fullName>
    </recommendedName>
</protein>
<evidence type="ECO:0000313" key="1">
    <source>
        <dbReference type="EMBL" id="MBC8627770.1"/>
    </source>
</evidence>
<dbReference type="Proteomes" id="UP000661649">
    <property type="component" value="Unassembled WGS sequence"/>
</dbReference>
<evidence type="ECO:0008006" key="3">
    <source>
        <dbReference type="Google" id="ProtNLM"/>
    </source>
</evidence>
<dbReference type="EMBL" id="JACRTP010000001">
    <property type="protein sequence ID" value="MBC8627770.1"/>
    <property type="molecule type" value="Genomic_DNA"/>
</dbReference>
<organism evidence="1 2">
    <name type="scientific">Blautia stercoris</name>
    <dbReference type="NCBI Taxonomy" id="871664"/>
    <lineage>
        <taxon>Bacteria</taxon>
        <taxon>Bacillati</taxon>
        <taxon>Bacillota</taxon>
        <taxon>Clostridia</taxon>
        <taxon>Lachnospirales</taxon>
        <taxon>Lachnospiraceae</taxon>
        <taxon>Blautia</taxon>
    </lineage>
</organism>
<evidence type="ECO:0000313" key="2">
    <source>
        <dbReference type="Proteomes" id="UP000661649"/>
    </source>
</evidence>
<accession>A0ABR7P8N3</accession>
<proteinExistence type="predicted"/>